<evidence type="ECO:0000256" key="6">
    <source>
        <dbReference type="SAM" id="MobiDB-lite"/>
    </source>
</evidence>
<evidence type="ECO:0000256" key="3">
    <source>
        <dbReference type="ARBA" id="ARBA00007286"/>
    </source>
</evidence>
<dbReference type="GO" id="GO:0005819">
    <property type="term" value="C:spindle"/>
    <property type="evidence" value="ECO:0007669"/>
    <property type="project" value="UniProtKB-SubCell"/>
</dbReference>
<evidence type="ECO:0000256" key="4">
    <source>
        <dbReference type="ARBA" id="ARBA00022490"/>
    </source>
</evidence>
<evidence type="ECO:0000313" key="8">
    <source>
        <dbReference type="Proteomes" id="UP001605036"/>
    </source>
</evidence>
<gene>
    <name evidence="7" type="ORF">R1flu_021891</name>
</gene>
<evidence type="ECO:0000256" key="1">
    <source>
        <dbReference type="ARBA" id="ARBA00004186"/>
    </source>
</evidence>
<dbReference type="EMBL" id="JBHFFA010000001">
    <property type="protein sequence ID" value="KAL2653763.1"/>
    <property type="molecule type" value="Genomic_DNA"/>
</dbReference>
<keyword evidence="8" id="KW-1185">Reference proteome</keyword>
<protein>
    <recommendedName>
        <fullName evidence="9">Mitotic-spindle organizing protein 1</fullName>
    </recommendedName>
</protein>
<keyword evidence="5" id="KW-0206">Cytoskeleton</keyword>
<sequence>MAPPDPLTPEQQQVLELTRLAGLNIRDDVFVILLELMQSDATPMLVLQVLRSLAGVTPQCSPPATASSRSSLSGRFA</sequence>
<keyword evidence="4" id="KW-0963">Cytoplasm</keyword>
<comment type="caution">
    <text evidence="7">The sequence shown here is derived from an EMBL/GenBank/DDBJ whole genome shotgun (WGS) entry which is preliminary data.</text>
</comment>
<evidence type="ECO:0008006" key="9">
    <source>
        <dbReference type="Google" id="ProtNLM"/>
    </source>
</evidence>
<accession>A0ABD1ZQW2</accession>
<reference evidence="7 8" key="1">
    <citation type="submission" date="2024-09" db="EMBL/GenBank/DDBJ databases">
        <title>Chromosome-scale assembly of Riccia fluitans.</title>
        <authorList>
            <person name="Paukszto L."/>
            <person name="Sawicki J."/>
            <person name="Karawczyk K."/>
            <person name="Piernik-Szablinska J."/>
            <person name="Szczecinska M."/>
            <person name="Mazdziarz M."/>
        </authorList>
    </citation>
    <scope>NUCLEOTIDE SEQUENCE [LARGE SCALE GENOMIC DNA]</scope>
    <source>
        <strain evidence="7">Rf_01</strain>
        <tissue evidence="7">Aerial parts of the thallus</tissue>
    </source>
</reference>
<comment type="subcellular location">
    <subcellularLocation>
        <location evidence="2">Cytoplasm</location>
        <location evidence="2">Cytoskeleton</location>
        <location evidence="2">Microtubule organizing center</location>
        <location evidence="2">Centrosome</location>
    </subcellularLocation>
    <subcellularLocation>
        <location evidence="1">Cytoplasm</location>
        <location evidence="1">Cytoskeleton</location>
        <location evidence="1">Spindle</location>
    </subcellularLocation>
</comment>
<dbReference type="AlphaFoldDB" id="A0ABD1ZQW2"/>
<name>A0ABD1ZQW2_9MARC</name>
<dbReference type="Proteomes" id="UP001605036">
    <property type="component" value="Unassembled WGS sequence"/>
</dbReference>
<comment type="similarity">
    <text evidence="3">Belongs to the MOZART2 family.</text>
</comment>
<evidence type="ECO:0000256" key="5">
    <source>
        <dbReference type="ARBA" id="ARBA00023212"/>
    </source>
</evidence>
<dbReference type="Pfam" id="PF12926">
    <property type="entry name" value="MOZART2"/>
    <property type="match status" value="1"/>
</dbReference>
<proteinExistence type="inferred from homology"/>
<feature type="region of interest" description="Disordered" evidence="6">
    <location>
        <begin position="57"/>
        <end position="77"/>
    </location>
</feature>
<dbReference type="InterPro" id="IPR024332">
    <property type="entry name" value="MOZART2"/>
</dbReference>
<feature type="compositionally biased region" description="Polar residues" evidence="6">
    <location>
        <begin position="58"/>
        <end position="77"/>
    </location>
</feature>
<evidence type="ECO:0000256" key="2">
    <source>
        <dbReference type="ARBA" id="ARBA00004300"/>
    </source>
</evidence>
<organism evidence="7 8">
    <name type="scientific">Riccia fluitans</name>
    <dbReference type="NCBI Taxonomy" id="41844"/>
    <lineage>
        <taxon>Eukaryota</taxon>
        <taxon>Viridiplantae</taxon>
        <taxon>Streptophyta</taxon>
        <taxon>Embryophyta</taxon>
        <taxon>Marchantiophyta</taxon>
        <taxon>Marchantiopsida</taxon>
        <taxon>Marchantiidae</taxon>
        <taxon>Marchantiales</taxon>
        <taxon>Ricciaceae</taxon>
        <taxon>Riccia</taxon>
    </lineage>
</organism>
<evidence type="ECO:0000313" key="7">
    <source>
        <dbReference type="EMBL" id="KAL2653763.1"/>
    </source>
</evidence>